<comment type="caution">
    <text evidence="6">The sequence shown here is derived from an EMBL/GenBank/DDBJ whole genome shotgun (WGS) entry which is preliminary data.</text>
</comment>
<dbReference type="AlphaFoldDB" id="A0A402AVE4"/>
<keyword evidence="7" id="KW-1185">Reference proteome</keyword>
<gene>
    <name evidence="6" type="ORF">KDK_68820</name>
</gene>
<dbReference type="Gene3D" id="3.30.590.20">
    <property type="match status" value="1"/>
</dbReference>
<evidence type="ECO:0000256" key="1">
    <source>
        <dbReference type="ARBA" id="ARBA00012220"/>
    </source>
</evidence>
<dbReference type="EMBL" id="BIFS01000002">
    <property type="protein sequence ID" value="GCE23082.1"/>
    <property type="molecule type" value="Genomic_DNA"/>
</dbReference>
<reference evidence="7" key="1">
    <citation type="submission" date="2018-12" db="EMBL/GenBank/DDBJ databases">
        <title>Tengunoibacter tsumagoiensis gen. nov., sp. nov., Dictyobacter kobayashii sp. nov., D. alpinus sp. nov., and D. joshuensis sp. nov. and description of Dictyobacteraceae fam. nov. within the order Ktedonobacterales isolated from Tengu-no-mugimeshi.</title>
        <authorList>
            <person name="Wang C.M."/>
            <person name="Zheng Y."/>
            <person name="Sakai Y."/>
            <person name="Toyoda A."/>
            <person name="Minakuchi Y."/>
            <person name="Abe K."/>
            <person name="Yokota A."/>
            <person name="Yabe S."/>
        </authorList>
    </citation>
    <scope>NUCLEOTIDE SEQUENCE [LARGE SCALE GENOMIC DNA]</scope>
    <source>
        <strain evidence="7">Uno11</strain>
    </source>
</reference>
<evidence type="ECO:0000313" key="7">
    <source>
        <dbReference type="Proteomes" id="UP000287188"/>
    </source>
</evidence>
<dbReference type="Pfam" id="PF04107">
    <property type="entry name" value="GCS2"/>
    <property type="match status" value="1"/>
</dbReference>
<dbReference type="SUPFAM" id="SSF55931">
    <property type="entry name" value="Glutamine synthetase/guanido kinase"/>
    <property type="match status" value="1"/>
</dbReference>
<keyword evidence="3" id="KW-0547">Nucleotide-binding</keyword>
<evidence type="ECO:0000256" key="4">
    <source>
        <dbReference type="ARBA" id="ARBA00022840"/>
    </source>
</evidence>
<dbReference type="GO" id="GO:0006750">
    <property type="term" value="P:glutathione biosynthetic process"/>
    <property type="evidence" value="ECO:0007669"/>
    <property type="project" value="InterPro"/>
</dbReference>
<keyword evidence="2" id="KW-0436">Ligase</keyword>
<sequence>MLEQAKKDTATGAITTHATQAYTQTMDMRDAQRYFTAGFRDDINQPAAGPRWVGLENEYPLVFADGSIISRDVIDFLWQELVAQGWEPLKDEATQKIVAVKKQRPDVGGERKHHYDIITSDLGYAILEVDLAPAPSIIIAEQHLRRLMQTITTILAQKNASILGYGVQPKAQPDVAYLGEKSRYEFMVDICKQENVINPMGYGVELHTLDASCQTQVEISAAEAIPVVNALNATAGLRLALLANSPIWQGQNDDKCKSIRQEFLDWCWPARKQQLGLPPRFQNIEHYLDYIFGFRPIAVTRDGEMYRINHQGTFRQFFLNAHSQTGFALDGTSQALQSTLSDITTQCGFAWFFSRLQPAYGTIEDRISCQQPPHANLCASALTLGLVENYQALVGLAETISLDQWRDIHKLASIHGLNFTYPGVDIDRYIAWLLAIATRGLQKRAFGEEKYLEPLYQRAETRRCPADDVRAQFEQGAFEQIVRSNDMRNWLKG</sequence>
<proteinExistence type="predicted"/>
<dbReference type="InterPro" id="IPR035434">
    <property type="entry name" value="GCL_bact_plant"/>
</dbReference>
<evidence type="ECO:0000256" key="2">
    <source>
        <dbReference type="ARBA" id="ARBA00022598"/>
    </source>
</evidence>
<accession>A0A402AVE4</accession>
<dbReference type="EC" id="6.3.2.2" evidence="1"/>
<protein>
    <recommendedName>
        <fullName evidence="1">glutamate--cysteine ligase</fullName>
        <ecNumber evidence="1">6.3.2.2</ecNumber>
    </recommendedName>
</protein>
<organism evidence="6 7">
    <name type="scientific">Dictyobacter kobayashii</name>
    <dbReference type="NCBI Taxonomy" id="2014872"/>
    <lineage>
        <taxon>Bacteria</taxon>
        <taxon>Bacillati</taxon>
        <taxon>Chloroflexota</taxon>
        <taxon>Ktedonobacteria</taxon>
        <taxon>Ktedonobacterales</taxon>
        <taxon>Dictyobacteraceae</taxon>
        <taxon>Dictyobacter</taxon>
    </lineage>
</organism>
<name>A0A402AVE4_9CHLR</name>
<dbReference type="RefSeq" id="WP_126556573.1">
    <property type="nucleotide sequence ID" value="NZ_BIFS01000002.1"/>
</dbReference>
<keyword evidence="4" id="KW-0067">ATP-binding</keyword>
<dbReference type="PANTHER" id="PTHR34378">
    <property type="entry name" value="GLUTAMATE--CYSTEINE LIGASE, CHLOROPLASTIC"/>
    <property type="match status" value="1"/>
</dbReference>
<dbReference type="OrthoDB" id="150227at2"/>
<evidence type="ECO:0000313" key="6">
    <source>
        <dbReference type="EMBL" id="GCE23082.1"/>
    </source>
</evidence>
<dbReference type="GO" id="GO:0004357">
    <property type="term" value="F:glutamate-cysteine ligase activity"/>
    <property type="evidence" value="ECO:0007669"/>
    <property type="project" value="UniProtKB-EC"/>
</dbReference>
<comment type="catalytic activity">
    <reaction evidence="5">
        <text>L-cysteine + L-glutamate + ATP = gamma-L-glutamyl-L-cysteine + ADP + phosphate + H(+)</text>
        <dbReference type="Rhea" id="RHEA:13285"/>
        <dbReference type="ChEBI" id="CHEBI:15378"/>
        <dbReference type="ChEBI" id="CHEBI:29985"/>
        <dbReference type="ChEBI" id="CHEBI:30616"/>
        <dbReference type="ChEBI" id="CHEBI:35235"/>
        <dbReference type="ChEBI" id="CHEBI:43474"/>
        <dbReference type="ChEBI" id="CHEBI:58173"/>
        <dbReference type="ChEBI" id="CHEBI:456216"/>
        <dbReference type="EC" id="6.3.2.2"/>
    </reaction>
</comment>
<dbReference type="Proteomes" id="UP000287188">
    <property type="component" value="Unassembled WGS sequence"/>
</dbReference>
<evidence type="ECO:0000256" key="3">
    <source>
        <dbReference type="ARBA" id="ARBA00022741"/>
    </source>
</evidence>
<evidence type="ECO:0000256" key="5">
    <source>
        <dbReference type="ARBA" id="ARBA00048819"/>
    </source>
</evidence>
<dbReference type="InterPro" id="IPR006336">
    <property type="entry name" value="GCS2"/>
</dbReference>
<dbReference type="PANTHER" id="PTHR34378:SF1">
    <property type="entry name" value="GLUTAMATE--CYSTEINE LIGASE, CHLOROPLASTIC"/>
    <property type="match status" value="1"/>
</dbReference>
<dbReference type="InterPro" id="IPR014746">
    <property type="entry name" value="Gln_synth/guanido_kin_cat_dom"/>
</dbReference>
<dbReference type="GO" id="GO:0005524">
    <property type="term" value="F:ATP binding"/>
    <property type="evidence" value="ECO:0007669"/>
    <property type="project" value="UniProtKB-KW"/>
</dbReference>